<dbReference type="Proteomes" id="UP001596174">
    <property type="component" value="Unassembled WGS sequence"/>
</dbReference>
<organism evidence="2 3">
    <name type="scientific">Streptacidiphilus monticola</name>
    <dbReference type="NCBI Taxonomy" id="2161674"/>
    <lineage>
        <taxon>Bacteria</taxon>
        <taxon>Bacillati</taxon>
        <taxon>Actinomycetota</taxon>
        <taxon>Actinomycetes</taxon>
        <taxon>Kitasatosporales</taxon>
        <taxon>Streptomycetaceae</taxon>
        <taxon>Streptacidiphilus</taxon>
    </lineage>
</organism>
<evidence type="ECO:0000256" key="1">
    <source>
        <dbReference type="SAM" id="Phobius"/>
    </source>
</evidence>
<dbReference type="EMBL" id="JBHSQJ010000012">
    <property type="protein sequence ID" value="MFC5906464.1"/>
    <property type="molecule type" value="Genomic_DNA"/>
</dbReference>
<evidence type="ECO:0000313" key="3">
    <source>
        <dbReference type="Proteomes" id="UP001596174"/>
    </source>
</evidence>
<feature type="transmembrane region" description="Helical" evidence="1">
    <location>
        <begin position="37"/>
        <end position="65"/>
    </location>
</feature>
<keyword evidence="1" id="KW-0812">Transmembrane</keyword>
<keyword evidence="1" id="KW-1133">Transmembrane helix</keyword>
<evidence type="ECO:0000313" key="2">
    <source>
        <dbReference type="EMBL" id="MFC5906464.1"/>
    </source>
</evidence>
<keyword evidence="3" id="KW-1185">Reference proteome</keyword>
<accession>A0ABW1FVD7</accession>
<gene>
    <name evidence="2" type="ORF">ACFP3V_04425</name>
</gene>
<protein>
    <submittedName>
        <fullName evidence="2">Uncharacterized protein</fullName>
    </submittedName>
</protein>
<name>A0ABW1FVD7_9ACTN</name>
<comment type="caution">
    <text evidence="2">The sequence shown here is derived from an EMBL/GenBank/DDBJ whole genome shotgun (WGS) entry which is preliminary data.</text>
</comment>
<feature type="transmembrane region" description="Helical" evidence="1">
    <location>
        <begin position="6"/>
        <end position="25"/>
    </location>
</feature>
<keyword evidence="1" id="KW-0472">Membrane</keyword>
<sequence length="244" mass="26244">MGLVHAVLYCAFAVVALWLLGELLLQRRAPVHWRGLAFGGFLVLVAGVVRGSLPLIGAGVVGFGAGQWLTTQAVKRGTGEHWALRAAERLPLAGRLFGAEAAPPPEPEPEPVVGEVSQVEEYVPEPAPDSLEQTQTWAPAQEEIADAYSAYAEPGGQAQAYDETAYAAAYGYDQQPYVADYGYTPGYAYEQQGVYAAAPAEAGAEQQPQVAYYWDGQQYVAYYPEYQPQAQTQSSGWADQSGGY</sequence>
<reference evidence="3" key="1">
    <citation type="journal article" date="2019" name="Int. J. Syst. Evol. Microbiol.">
        <title>The Global Catalogue of Microorganisms (GCM) 10K type strain sequencing project: providing services to taxonomists for standard genome sequencing and annotation.</title>
        <authorList>
            <consortium name="The Broad Institute Genomics Platform"/>
            <consortium name="The Broad Institute Genome Sequencing Center for Infectious Disease"/>
            <person name="Wu L."/>
            <person name="Ma J."/>
        </authorList>
    </citation>
    <scope>NUCLEOTIDE SEQUENCE [LARGE SCALE GENOMIC DNA]</scope>
    <source>
        <strain evidence="3">JCM 4816</strain>
    </source>
</reference>
<proteinExistence type="predicted"/>
<dbReference type="RefSeq" id="WP_380579893.1">
    <property type="nucleotide sequence ID" value="NZ_JBHSQJ010000012.1"/>
</dbReference>